<accession>A0A2P7S808</accession>
<keyword evidence="1" id="KW-0812">Transmembrane</keyword>
<feature type="transmembrane region" description="Helical" evidence="1">
    <location>
        <begin position="51"/>
        <end position="71"/>
    </location>
</feature>
<dbReference type="GO" id="GO:0005886">
    <property type="term" value="C:plasma membrane"/>
    <property type="evidence" value="ECO:0007669"/>
    <property type="project" value="TreeGrafter"/>
</dbReference>
<evidence type="ECO:0000256" key="1">
    <source>
        <dbReference type="SAM" id="Phobius"/>
    </source>
</evidence>
<evidence type="ECO:0000313" key="3">
    <source>
        <dbReference type="Proteomes" id="UP000240653"/>
    </source>
</evidence>
<feature type="transmembrane region" description="Helical" evidence="1">
    <location>
        <begin position="78"/>
        <end position="97"/>
    </location>
</feature>
<dbReference type="InterPro" id="IPR052712">
    <property type="entry name" value="Acid_resist_chaperone_HdeD"/>
</dbReference>
<protein>
    <recommendedName>
        <fullName evidence="4">HdeD family acid-resistance protein</fullName>
    </recommendedName>
</protein>
<dbReference type="RefSeq" id="WP_106725585.1">
    <property type="nucleotide sequence ID" value="NZ_PXYL01000010.1"/>
</dbReference>
<dbReference type="AlphaFoldDB" id="A0A2P7S808"/>
<feature type="transmembrane region" description="Helical" evidence="1">
    <location>
        <begin position="22"/>
        <end position="45"/>
    </location>
</feature>
<dbReference type="EMBL" id="PXYL01000010">
    <property type="protein sequence ID" value="PSJ58628.1"/>
    <property type="molecule type" value="Genomic_DNA"/>
</dbReference>
<keyword evidence="3" id="KW-1185">Reference proteome</keyword>
<reference evidence="2 3" key="1">
    <citation type="submission" date="2018-03" db="EMBL/GenBank/DDBJ databases">
        <title>The draft genome of Mesorhizobium soli JCM 19897.</title>
        <authorList>
            <person name="Li L."/>
            <person name="Liu L."/>
            <person name="Liang L."/>
            <person name="Wang T."/>
            <person name="Zhang X."/>
        </authorList>
    </citation>
    <scope>NUCLEOTIDE SEQUENCE [LARGE SCALE GENOMIC DNA]</scope>
    <source>
        <strain evidence="2 3">JCM 19897</strain>
    </source>
</reference>
<evidence type="ECO:0000313" key="2">
    <source>
        <dbReference type="EMBL" id="PSJ58628.1"/>
    </source>
</evidence>
<feature type="transmembrane region" description="Helical" evidence="1">
    <location>
        <begin position="136"/>
        <end position="155"/>
    </location>
</feature>
<evidence type="ECO:0008006" key="4">
    <source>
        <dbReference type="Google" id="ProtNLM"/>
    </source>
</evidence>
<dbReference type="PANTHER" id="PTHR34989">
    <property type="entry name" value="PROTEIN HDED"/>
    <property type="match status" value="1"/>
</dbReference>
<sequence>MTLNSDMPDDFKKALSETRTKWGWFVVLGILFLIFGGIAFGNLFLATIASVYVIGILMLIGGIVEIIHSFGVKTWGSFFWWFLSGLLYAIAGFLAFWNPLLASVALTFLLAVSLIAAGILRLWVAFSDRSVSGWGWVVAAGIISILVGLIIAFRWPTNSLWVLGVFLAVDLVFQGWAYIAFGIALKNAPALESKSTV</sequence>
<feature type="transmembrane region" description="Helical" evidence="1">
    <location>
        <begin position="103"/>
        <end position="124"/>
    </location>
</feature>
<comment type="caution">
    <text evidence="2">The sequence shown here is derived from an EMBL/GenBank/DDBJ whole genome shotgun (WGS) entry which is preliminary data.</text>
</comment>
<dbReference type="Proteomes" id="UP000240653">
    <property type="component" value="Unassembled WGS sequence"/>
</dbReference>
<dbReference type="PANTHER" id="PTHR34989:SF1">
    <property type="entry name" value="PROTEIN HDED"/>
    <property type="match status" value="1"/>
</dbReference>
<gene>
    <name evidence="2" type="ORF">C7I85_18975</name>
</gene>
<organism evidence="2 3">
    <name type="scientific">Pseudaminobacter soli</name>
    <name type="common">ex Li et al. 2025</name>
    <dbReference type="NCBI Taxonomy" id="1295366"/>
    <lineage>
        <taxon>Bacteria</taxon>
        <taxon>Pseudomonadati</taxon>
        <taxon>Pseudomonadota</taxon>
        <taxon>Alphaproteobacteria</taxon>
        <taxon>Hyphomicrobiales</taxon>
        <taxon>Phyllobacteriaceae</taxon>
        <taxon>Pseudaminobacter</taxon>
    </lineage>
</organism>
<name>A0A2P7S808_9HYPH</name>
<dbReference type="Pfam" id="PF03729">
    <property type="entry name" value="DUF308"/>
    <property type="match status" value="1"/>
</dbReference>
<feature type="transmembrane region" description="Helical" evidence="1">
    <location>
        <begin position="161"/>
        <end position="185"/>
    </location>
</feature>
<proteinExistence type="predicted"/>
<dbReference type="InterPro" id="IPR005325">
    <property type="entry name" value="DUF308_memb"/>
</dbReference>
<dbReference type="OrthoDB" id="9815400at2"/>
<keyword evidence="1" id="KW-0472">Membrane</keyword>
<keyword evidence="1" id="KW-1133">Transmembrane helix</keyword>